<protein>
    <submittedName>
        <fullName evidence="1">Uncharacterized protein</fullName>
    </submittedName>
</protein>
<name>A0A0F9BY64_9ZZZZ</name>
<reference evidence="1" key="1">
    <citation type="journal article" date="2015" name="Nature">
        <title>Complex archaea that bridge the gap between prokaryotes and eukaryotes.</title>
        <authorList>
            <person name="Spang A."/>
            <person name="Saw J.H."/>
            <person name="Jorgensen S.L."/>
            <person name="Zaremba-Niedzwiedzka K."/>
            <person name="Martijn J."/>
            <person name="Lind A.E."/>
            <person name="van Eijk R."/>
            <person name="Schleper C."/>
            <person name="Guy L."/>
            <person name="Ettema T.J."/>
        </authorList>
    </citation>
    <scope>NUCLEOTIDE SEQUENCE</scope>
</reference>
<organism evidence="1">
    <name type="scientific">marine sediment metagenome</name>
    <dbReference type="NCBI Taxonomy" id="412755"/>
    <lineage>
        <taxon>unclassified sequences</taxon>
        <taxon>metagenomes</taxon>
        <taxon>ecological metagenomes</taxon>
    </lineage>
</organism>
<proteinExistence type="predicted"/>
<accession>A0A0F9BY64</accession>
<evidence type="ECO:0000313" key="1">
    <source>
        <dbReference type="EMBL" id="KKL18887.1"/>
    </source>
</evidence>
<dbReference type="AlphaFoldDB" id="A0A0F9BY64"/>
<feature type="non-terminal residue" evidence="1">
    <location>
        <position position="75"/>
    </location>
</feature>
<comment type="caution">
    <text evidence="1">The sequence shown here is derived from an EMBL/GenBank/DDBJ whole genome shotgun (WGS) entry which is preliminary data.</text>
</comment>
<sequence length="75" mass="8080">MAPATPTGEPTEIVAGDSARWRIADDADYPNSESWSLKYELVGANTLAISPTFQTSGDDENHWLISIPAADTDDL</sequence>
<dbReference type="EMBL" id="LAZR01038691">
    <property type="protein sequence ID" value="KKL18887.1"/>
    <property type="molecule type" value="Genomic_DNA"/>
</dbReference>
<gene>
    <name evidence="1" type="ORF">LCGC14_2471010</name>
</gene>